<feature type="domain" description="Helicase ATP-binding" evidence="5">
    <location>
        <begin position="171"/>
        <end position="340"/>
    </location>
</feature>
<dbReference type="Pfam" id="PF00270">
    <property type="entry name" value="DEAD"/>
    <property type="match status" value="1"/>
</dbReference>
<proteinExistence type="predicted"/>
<evidence type="ECO:0000259" key="6">
    <source>
        <dbReference type="PROSITE" id="PS51194"/>
    </source>
</evidence>
<dbReference type="PANTHER" id="PTHR47961:SF6">
    <property type="entry name" value="DNA-DIRECTED DNA POLYMERASE"/>
    <property type="match status" value="1"/>
</dbReference>
<evidence type="ECO:0000256" key="4">
    <source>
        <dbReference type="ARBA" id="ARBA00022840"/>
    </source>
</evidence>
<keyword evidence="4" id="KW-0067">ATP-binding</keyword>
<keyword evidence="3" id="KW-0347">Helicase</keyword>
<dbReference type="Pfam" id="PF00271">
    <property type="entry name" value="Helicase_C"/>
    <property type="match status" value="1"/>
</dbReference>
<evidence type="ECO:0000313" key="7">
    <source>
        <dbReference type="EMBL" id="SYX81746.1"/>
    </source>
</evidence>
<dbReference type="SMART" id="SM00487">
    <property type="entry name" value="DEXDc"/>
    <property type="match status" value="1"/>
</dbReference>
<evidence type="ECO:0000256" key="1">
    <source>
        <dbReference type="ARBA" id="ARBA00022741"/>
    </source>
</evidence>
<dbReference type="GO" id="GO:0016787">
    <property type="term" value="F:hydrolase activity"/>
    <property type="evidence" value="ECO:0007669"/>
    <property type="project" value="UniProtKB-KW"/>
</dbReference>
<dbReference type="EMBL" id="LS992241">
    <property type="protein sequence ID" value="SYX81746.1"/>
    <property type="molecule type" value="Genomic_DNA"/>
</dbReference>
<dbReference type="PROSITE" id="PS51192">
    <property type="entry name" value="HELICASE_ATP_BIND_1"/>
    <property type="match status" value="1"/>
</dbReference>
<name>A0A383R5Z4_PAEAL</name>
<dbReference type="AlphaFoldDB" id="A0A383R5Z4"/>
<dbReference type="InterPro" id="IPR027417">
    <property type="entry name" value="P-loop_NTPase"/>
</dbReference>
<dbReference type="InterPro" id="IPR050474">
    <property type="entry name" value="Hel308_SKI2-like"/>
</dbReference>
<dbReference type="InterPro" id="IPR014001">
    <property type="entry name" value="Helicase_ATP-bd"/>
</dbReference>
<evidence type="ECO:0000313" key="8">
    <source>
        <dbReference type="Proteomes" id="UP000304148"/>
    </source>
</evidence>
<dbReference type="SMART" id="SM00490">
    <property type="entry name" value="HELICc"/>
    <property type="match status" value="1"/>
</dbReference>
<dbReference type="PANTHER" id="PTHR47961">
    <property type="entry name" value="DNA POLYMERASE THETA, PUTATIVE (AFU_ORTHOLOGUE AFUA_1G05260)-RELATED"/>
    <property type="match status" value="1"/>
</dbReference>
<feature type="domain" description="Helicase C-terminal" evidence="6">
    <location>
        <begin position="395"/>
        <end position="585"/>
    </location>
</feature>
<dbReference type="Proteomes" id="UP000304148">
    <property type="component" value="Chromosome"/>
</dbReference>
<sequence length="900" mass="104086">MFKNSEILFTIKYMGWNMSRKTYDQAYNHPALNSTIDLMLNYYISNSFQGGVSGIEIPEIKKAGWVASILASSNQDIHKQKAQTFAALLFLLFNEDINCTKLSYIIFSRTGNMLATKFLSTLYNQEQKGDITFKYDFGTVLDFEVGLKRYSNTIELDTENLITSDFQKQLWENLNSEGNIAISAPTSSGKSFIIQSYVKYKFHELDAYSVLYIVPSKALLNQVSEQFRSILSKDTMIRTAHIDQQGSIEDLSKYKKIMYVLTPERCLSLLNQNRDTFIPDFIFIDEIQNIEDEEGRGVIMEYVLGVISRKWDKAQLVTAGPYISKSDDLFLGLFNRSCVKSETVLSPVFQIKGIVTPNIQKNQLDLHVKVIHEIANKIVIPIKVNYDVEREFQKNMGKIMSKVVKDVSRDEQSIIYAPRTDFAESWSLELMRNSVSKDNSAIKELVDFLKEEIHPKYYLVKCLTHGIAFHHSKLPELVRREIESLFEKGDISFLFCTSTLIQGVNLPAKNLFLISPRKKSDKLTLFEFGNLIGRAGRIRDSLYGSIYYISKEPKDEVLADKYFSETYQKEVKTASSIALNQESFISDLKNINLDVNKNKNSYTICILRHKFLNDKEELSLYLEQKNLGEKQASTILEELSSQLSNIQLPSNITKLNPSVDPLLQNTLYQLIINEGIDKWVITRNSNFYKRIKKVSLGNYEFRDMSFYWQFAILCRKLDDVFSIQRETYFKHSISGLGMANISHFAFRWLQNMSYKEIIDGDIHYFANVRKEINPENEADINNRINEVMNIHSKVITFTLVKYFKVLTDILEYILDDDMKEKHKLTLSLPVMLELGTMDPIMIQLISSGINRSVALKILKEFQKVKEYTEVNIIEWLYDNGDSINLKPIYKKYIKELGFIR</sequence>
<protein>
    <recommendedName>
        <fullName evidence="9">DEAD/DEAH box helicase</fullName>
    </recommendedName>
</protein>
<dbReference type="GO" id="GO:0003676">
    <property type="term" value="F:nucleic acid binding"/>
    <property type="evidence" value="ECO:0007669"/>
    <property type="project" value="InterPro"/>
</dbReference>
<dbReference type="GO" id="GO:0004386">
    <property type="term" value="F:helicase activity"/>
    <property type="evidence" value="ECO:0007669"/>
    <property type="project" value="UniProtKB-KW"/>
</dbReference>
<dbReference type="SUPFAM" id="SSF52540">
    <property type="entry name" value="P-loop containing nucleoside triphosphate hydrolases"/>
    <property type="match status" value="2"/>
</dbReference>
<dbReference type="Gene3D" id="3.40.50.300">
    <property type="entry name" value="P-loop containing nucleotide triphosphate hydrolases"/>
    <property type="match status" value="2"/>
</dbReference>
<organism evidence="7 8">
    <name type="scientific">Paenibacillus alvei</name>
    <name type="common">Bacillus alvei</name>
    <dbReference type="NCBI Taxonomy" id="44250"/>
    <lineage>
        <taxon>Bacteria</taxon>
        <taxon>Bacillati</taxon>
        <taxon>Bacillota</taxon>
        <taxon>Bacilli</taxon>
        <taxon>Bacillales</taxon>
        <taxon>Paenibacillaceae</taxon>
        <taxon>Paenibacillus</taxon>
    </lineage>
</organism>
<reference evidence="8" key="1">
    <citation type="submission" date="2018-08" db="EMBL/GenBank/DDBJ databases">
        <authorList>
            <person name="Chevrot R."/>
        </authorList>
    </citation>
    <scope>NUCLEOTIDE SEQUENCE [LARGE SCALE GENOMIC DNA]</scope>
</reference>
<dbReference type="GO" id="GO:0005524">
    <property type="term" value="F:ATP binding"/>
    <property type="evidence" value="ECO:0007669"/>
    <property type="project" value="UniProtKB-KW"/>
</dbReference>
<dbReference type="InterPro" id="IPR001650">
    <property type="entry name" value="Helicase_C-like"/>
</dbReference>
<evidence type="ECO:0000259" key="5">
    <source>
        <dbReference type="PROSITE" id="PS51192"/>
    </source>
</evidence>
<evidence type="ECO:0000256" key="3">
    <source>
        <dbReference type="ARBA" id="ARBA00022806"/>
    </source>
</evidence>
<gene>
    <name evidence="7" type="ORF">PBLR_10165</name>
</gene>
<evidence type="ECO:0008006" key="9">
    <source>
        <dbReference type="Google" id="ProtNLM"/>
    </source>
</evidence>
<evidence type="ECO:0000256" key="2">
    <source>
        <dbReference type="ARBA" id="ARBA00022801"/>
    </source>
</evidence>
<dbReference type="PROSITE" id="PS51194">
    <property type="entry name" value="HELICASE_CTER"/>
    <property type="match status" value="1"/>
</dbReference>
<keyword evidence="2" id="KW-0378">Hydrolase</keyword>
<keyword evidence="1" id="KW-0547">Nucleotide-binding</keyword>
<dbReference type="InterPro" id="IPR011545">
    <property type="entry name" value="DEAD/DEAH_box_helicase_dom"/>
</dbReference>
<accession>A0A383R5Z4</accession>